<dbReference type="Gene3D" id="3.40.50.150">
    <property type="entry name" value="Vaccinia Virus protein VP39"/>
    <property type="match status" value="1"/>
</dbReference>
<keyword evidence="2" id="KW-1185">Reference proteome</keyword>
<dbReference type="PANTHER" id="PTHR43861">
    <property type="entry name" value="TRANS-ACONITATE 2-METHYLTRANSFERASE-RELATED"/>
    <property type="match status" value="1"/>
</dbReference>
<dbReference type="Proteomes" id="UP000541810">
    <property type="component" value="Unassembled WGS sequence"/>
</dbReference>
<evidence type="ECO:0000313" key="2">
    <source>
        <dbReference type="Proteomes" id="UP000541810"/>
    </source>
</evidence>
<dbReference type="EMBL" id="JACHGY010000001">
    <property type="protein sequence ID" value="MBB6429033.1"/>
    <property type="molecule type" value="Genomic_DNA"/>
</dbReference>
<reference evidence="1 2" key="1">
    <citation type="submission" date="2020-08" db="EMBL/GenBank/DDBJ databases">
        <title>Genomic Encyclopedia of Type Strains, Phase IV (KMG-IV): sequencing the most valuable type-strain genomes for metagenomic binning, comparative biology and taxonomic classification.</title>
        <authorList>
            <person name="Goeker M."/>
        </authorList>
    </citation>
    <scope>NUCLEOTIDE SEQUENCE [LARGE SCALE GENOMIC DNA]</scope>
    <source>
        <strain evidence="1 2">DSM 103725</strain>
    </source>
</reference>
<proteinExistence type="predicted"/>
<protein>
    <submittedName>
        <fullName evidence="1">2-polyprenyl-3-methyl-5-hydroxy-6-metoxy-1, 4-benzoquinol methylase</fullName>
    </submittedName>
</protein>
<dbReference type="InterPro" id="IPR029063">
    <property type="entry name" value="SAM-dependent_MTases_sf"/>
</dbReference>
<dbReference type="Pfam" id="PF13489">
    <property type="entry name" value="Methyltransf_23"/>
    <property type="match status" value="1"/>
</dbReference>
<evidence type="ECO:0000313" key="1">
    <source>
        <dbReference type="EMBL" id="MBB6429033.1"/>
    </source>
</evidence>
<accession>A0A7X0LKJ8</accession>
<comment type="caution">
    <text evidence="1">The sequence shown here is derived from an EMBL/GenBank/DDBJ whole genome shotgun (WGS) entry which is preliminary data.</text>
</comment>
<dbReference type="GO" id="GO:0008168">
    <property type="term" value="F:methyltransferase activity"/>
    <property type="evidence" value="ECO:0007669"/>
    <property type="project" value="UniProtKB-KW"/>
</dbReference>
<keyword evidence="1" id="KW-0489">Methyltransferase</keyword>
<sequence>MADAGSFWDKIAEGYDKGSRNKGPNYAARLERAQAVFSPEGRVLDVGCASGEITLDLAAHCGSILGIDLGGRMIEMAKAKVQERGVENAEFMAIDLMDSALPVPEGGYDAVTIYSVFHLVPDVEGFVERVHAVLKPGGHVLCETPCLGDWMWFWGLAIGAAKLLGKAPAIVHRLKADDLEAMLRDAGFEVLDRNIYNPKSGQVCMLARKAG</sequence>
<dbReference type="GO" id="GO:0032259">
    <property type="term" value="P:methylation"/>
    <property type="evidence" value="ECO:0007669"/>
    <property type="project" value="UniProtKB-KW"/>
</dbReference>
<dbReference type="AlphaFoldDB" id="A0A7X0LKJ8"/>
<gene>
    <name evidence="1" type="ORF">HNQ40_000839</name>
</gene>
<organism evidence="1 2">
    <name type="scientific">Algisphaera agarilytica</name>
    <dbReference type="NCBI Taxonomy" id="1385975"/>
    <lineage>
        <taxon>Bacteria</taxon>
        <taxon>Pseudomonadati</taxon>
        <taxon>Planctomycetota</taxon>
        <taxon>Phycisphaerae</taxon>
        <taxon>Phycisphaerales</taxon>
        <taxon>Phycisphaeraceae</taxon>
        <taxon>Algisphaera</taxon>
    </lineage>
</organism>
<dbReference type="RefSeq" id="WP_184676634.1">
    <property type="nucleotide sequence ID" value="NZ_JACHGY010000001.1"/>
</dbReference>
<keyword evidence="1" id="KW-0808">Transferase</keyword>
<dbReference type="SUPFAM" id="SSF53335">
    <property type="entry name" value="S-adenosyl-L-methionine-dependent methyltransferases"/>
    <property type="match status" value="1"/>
</dbReference>
<name>A0A7X0LKJ8_9BACT</name>
<dbReference type="CDD" id="cd02440">
    <property type="entry name" value="AdoMet_MTases"/>
    <property type="match status" value="1"/>
</dbReference>